<dbReference type="GO" id="GO:0072657">
    <property type="term" value="P:protein localization to membrane"/>
    <property type="evidence" value="ECO:0007669"/>
    <property type="project" value="TreeGrafter"/>
</dbReference>
<organism evidence="8 9">
    <name type="scientific">Heterostelium pallidum (strain ATCC 26659 / Pp 5 / PN500)</name>
    <name type="common">Cellular slime mold</name>
    <name type="synonym">Polysphondylium pallidum</name>
    <dbReference type="NCBI Taxonomy" id="670386"/>
    <lineage>
        <taxon>Eukaryota</taxon>
        <taxon>Amoebozoa</taxon>
        <taxon>Evosea</taxon>
        <taxon>Eumycetozoa</taxon>
        <taxon>Dictyostelia</taxon>
        <taxon>Acytosteliales</taxon>
        <taxon>Acytosteliaceae</taxon>
        <taxon>Heterostelium</taxon>
    </lineage>
</organism>
<evidence type="ECO:0000256" key="2">
    <source>
        <dbReference type="ARBA" id="ARBA00005227"/>
    </source>
</evidence>
<name>D3BIU5_HETP5</name>
<feature type="transmembrane region" description="Helical" evidence="7">
    <location>
        <begin position="406"/>
        <end position="423"/>
    </location>
</feature>
<protein>
    <recommendedName>
        <fullName evidence="7">Transmembrane 9 superfamily member</fullName>
    </recommendedName>
</protein>
<evidence type="ECO:0000256" key="6">
    <source>
        <dbReference type="ARBA" id="ARBA00023136"/>
    </source>
</evidence>
<dbReference type="PANTHER" id="PTHR10766:SF111">
    <property type="entry name" value="TRANSMEMBRANE 9 SUPERFAMILY MEMBER 2"/>
    <property type="match status" value="1"/>
</dbReference>
<feature type="transmembrane region" description="Helical" evidence="7">
    <location>
        <begin position="280"/>
        <end position="299"/>
    </location>
</feature>
<evidence type="ECO:0000256" key="3">
    <source>
        <dbReference type="ARBA" id="ARBA00022692"/>
    </source>
</evidence>
<dbReference type="RefSeq" id="XP_020430843.1">
    <property type="nucleotide sequence ID" value="XM_020579004.1"/>
</dbReference>
<evidence type="ECO:0000256" key="5">
    <source>
        <dbReference type="ARBA" id="ARBA00022989"/>
    </source>
</evidence>
<evidence type="ECO:0000256" key="4">
    <source>
        <dbReference type="ARBA" id="ARBA00022729"/>
    </source>
</evidence>
<gene>
    <name evidence="8" type="ORF">PPL_08180</name>
</gene>
<feature type="chain" id="PRO_5009030589" description="Transmembrane 9 superfamily member" evidence="7">
    <location>
        <begin position="21"/>
        <end position="642"/>
    </location>
</feature>
<comment type="caution">
    <text evidence="8">The sequence shown here is derived from an EMBL/GenBank/DDBJ whole genome shotgun (WGS) entry which is preliminary data.</text>
</comment>
<dbReference type="GO" id="GO:0016020">
    <property type="term" value="C:membrane"/>
    <property type="evidence" value="ECO:0007669"/>
    <property type="project" value="UniProtKB-SubCell"/>
</dbReference>
<feature type="transmembrane region" description="Helical" evidence="7">
    <location>
        <begin position="331"/>
        <end position="353"/>
    </location>
</feature>
<keyword evidence="4 7" id="KW-0732">Signal</keyword>
<keyword evidence="9" id="KW-1185">Reference proteome</keyword>
<feature type="transmembrane region" description="Helical" evidence="7">
    <location>
        <begin position="610"/>
        <end position="633"/>
    </location>
</feature>
<dbReference type="Proteomes" id="UP000001396">
    <property type="component" value="Unassembled WGS sequence"/>
</dbReference>
<evidence type="ECO:0000256" key="7">
    <source>
        <dbReference type="RuleBase" id="RU363079"/>
    </source>
</evidence>
<accession>D3BIU5</accession>
<dbReference type="EMBL" id="ADBJ01000037">
    <property type="protein sequence ID" value="EFA78719.1"/>
    <property type="molecule type" value="Genomic_DNA"/>
</dbReference>
<sequence>MKTYLIVVTIVLVAVLLTYKNKIDHPAKRYAKGDAVPILTNNRLYSRHTLILQDYHILYNQICSNDDDIYNKLVPERCNVDRILTNNEWSVSTIYNITYLNDIKCNVINDNHFKDCTDTHIDNVQLELLKILIENQYLYQLRLDQGIPISNIFKPGYYQHGLKIGSIFKDNNNNNNLYININNHLNINILYSPESNNIVGLEAKAESRRHSMINKGECTLDTKPATLLFSTSSMDSVMRRHPLVWSYSVTFKPVEDVQEYYSFNNNNNIFKALQSNNTTANLYLLLSLSLLSYFVYIIINNLSPSTTTTTNNKKLIATIPNTPLIKSPSYLTLHSMLVGYGAQLLVILLVLLFSSHMTWLSFNSIITIKSGTFSLIQLTSYIAGYYSTSNYLFFNTNNNNNQWIKICLITTLSLPSLLYIILLGNNMILDEYRSTAAMPLLSILKTLGFFIGFYLPVGMLGGYYASKNQYSLLKNYRSSSDSTVQNIKIYISVPRVITYFMKPVVLIPLVALALYWLPNNTQQLFINGDDLGYHSEFTTITVQLALLIVTTILLTIIQTYLSIINKYGNIWWLPMITSSVLLIYQIANIVQNAANYSDLNGTMVIYYTKSILYALFTSITIAYISISTTKWLISNILSNNSK</sequence>
<evidence type="ECO:0000313" key="9">
    <source>
        <dbReference type="Proteomes" id="UP000001396"/>
    </source>
</evidence>
<evidence type="ECO:0000313" key="8">
    <source>
        <dbReference type="EMBL" id="EFA78719.1"/>
    </source>
</evidence>
<keyword evidence="6 7" id="KW-0472">Membrane</keyword>
<dbReference type="PANTHER" id="PTHR10766">
    <property type="entry name" value="TRANSMEMBRANE 9 SUPERFAMILY PROTEIN"/>
    <property type="match status" value="1"/>
</dbReference>
<reference evidence="8 9" key="1">
    <citation type="journal article" date="2011" name="Genome Res.">
        <title>Phylogeny-wide analysis of social amoeba genomes highlights ancient origins for complex intercellular communication.</title>
        <authorList>
            <person name="Heidel A.J."/>
            <person name="Lawal H.M."/>
            <person name="Felder M."/>
            <person name="Schilde C."/>
            <person name="Helps N.R."/>
            <person name="Tunggal B."/>
            <person name="Rivero F."/>
            <person name="John U."/>
            <person name="Schleicher M."/>
            <person name="Eichinger L."/>
            <person name="Platzer M."/>
            <person name="Noegel A.A."/>
            <person name="Schaap P."/>
            <person name="Gloeckner G."/>
        </authorList>
    </citation>
    <scope>NUCLEOTIDE SEQUENCE [LARGE SCALE GENOMIC DNA]</scope>
    <source>
        <strain evidence="9">ATCC 26659 / Pp 5 / PN500</strain>
    </source>
</reference>
<keyword evidence="5 7" id="KW-1133">Transmembrane helix</keyword>
<dbReference type="InParanoid" id="D3BIU5"/>
<proteinExistence type="inferred from homology"/>
<feature type="signal peptide" evidence="7">
    <location>
        <begin position="1"/>
        <end position="20"/>
    </location>
</feature>
<feature type="transmembrane region" description="Helical" evidence="7">
    <location>
        <begin position="569"/>
        <end position="590"/>
    </location>
</feature>
<feature type="transmembrane region" description="Helical" evidence="7">
    <location>
        <begin position="537"/>
        <end position="557"/>
    </location>
</feature>
<feature type="transmembrane region" description="Helical" evidence="7">
    <location>
        <begin position="443"/>
        <end position="465"/>
    </location>
</feature>
<dbReference type="GeneID" id="31363660"/>
<dbReference type="AlphaFoldDB" id="D3BIU5"/>
<dbReference type="InterPro" id="IPR004240">
    <property type="entry name" value="EMP70"/>
</dbReference>
<dbReference type="GO" id="GO:0005737">
    <property type="term" value="C:cytoplasm"/>
    <property type="evidence" value="ECO:0007669"/>
    <property type="project" value="UniProtKB-ARBA"/>
</dbReference>
<evidence type="ECO:0000256" key="1">
    <source>
        <dbReference type="ARBA" id="ARBA00004141"/>
    </source>
</evidence>
<comment type="subcellular location">
    <subcellularLocation>
        <location evidence="1">Membrane</location>
        <topology evidence="1">Multi-pass membrane protein</topology>
    </subcellularLocation>
</comment>
<keyword evidence="3 7" id="KW-0812">Transmembrane</keyword>
<feature type="transmembrane region" description="Helical" evidence="7">
    <location>
        <begin position="496"/>
        <end position="517"/>
    </location>
</feature>
<comment type="similarity">
    <text evidence="2 7">Belongs to the nonaspanin (TM9SF) (TC 9.A.2) family.</text>
</comment>
<dbReference type="Pfam" id="PF02990">
    <property type="entry name" value="EMP70"/>
    <property type="match status" value="1"/>
</dbReference>